<protein>
    <submittedName>
        <fullName evidence="1">Uncharacterized protein</fullName>
    </submittedName>
</protein>
<feature type="non-terminal residue" evidence="1">
    <location>
        <position position="120"/>
    </location>
</feature>
<accession>A0A0F9CQV7</accession>
<proteinExistence type="predicted"/>
<dbReference type="EMBL" id="LAZR01045389">
    <property type="protein sequence ID" value="KKK98976.1"/>
    <property type="molecule type" value="Genomic_DNA"/>
</dbReference>
<sequence length="120" mass="13184">MRTSLIITTATGDPLVANEQRGGAGTGQLHVKRVEFLNDDILPSASKQGFNDILVTGRPNKSLRTDLGITYLYISPIRRDRSEALNIREQATRLSTGQVLVYSSDDHKLSENFLSDLPVG</sequence>
<gene>
    <name evidence="1" type="ORF">LCGC14_2637350</name>
</gene>
<reference evidence="1" key="1">
    <citation type="journal article" date="2015" name="Nature">
        <title>Complex archaea that bridge the gap between prokaryotes and eukaryotes.</title>
        <authorList>
            <person name="Spang A."/>
            <person name="Saw J.H."/>
            <person name="Jorgensen S.L."/>
            <person name="Zaremba-Niedzwiedzka K."/>
            <person name="Martijn J."/>
            <person name="Lind A.E."/>
            <person name="van Eijk R."/>
            <person name="Schleper C."/>
            <person name="Guy L."/>
            <person name="Ettema T.J."/>
        </authorList>
    </citation>
    <scope>NUCLEOTIDE SEQUENCE</scope>
</reference>
<dbReference type="AlphaFoldDB" id="A0A0F9CQV7"/>
<evidence type="ECO:0000313" key="1">
    <source>
        <dbReference type="EMBL" id="KKK98976.1"/>
    </source>
</evidence>
<organism evidence="1">
    <name type="scientific">marine sediment metagenome</name>
    <dbReference type="NCBI Taxonomy" id="412755"/>
    <lineage>
        <taxon>unclassified sequences</taxon>
        <taxon>metagenomes</taxon>
        <taxon>ecological metagenomes</taxon>
    </lineage>
</organism>
<comment type="caution">
    <text evidence="1">The sequence shown here is derived from an EMBL/GenBank/DDBJ whole genome shotgun (WGS) entry which is preliminary data.</text>
</comment>
<name>A0A0F9CQV7_9ZZZZ</name>